<protein>
    <recommendedName>
        <fullName evidence="3">Nucleotidyltransferase</fullName>
    </recommendedName>
</protein>
<evidence type="ECO:0000313" key="2">
    <source>
        <dbReference type="Proteomes" id="UP001059836"/>
    </source>
</evidence>
<evidence type="ECO:0008006" key="3">
    <source>
        <dbReference type="Google" id="ProtNLM"/>
    </source>
</evidence>
<dbReference type="RefSeq" id="WP_213247993.1">
    <property type="nucleotide sequence ID" value="NZ_CP045806.1"/>
</dbReference>
<accession>A0ABX6IFM4</accession>
<organism evidence="1 2">
    <name type="scientific">Gordonia pseudamarae</name>
    <dbReference type="NCBI Taxonomy" id="2831662"/>
    <lineage>
        <taxon>Bacteria</taxon>
        <taxon>Bacillati</taxon>
        <taxon>Actinomycetota</taxon>
        <taxon>Actinomycetes</taxon>
        <taxon>Mycobacteriales</taxon>
        <taxon>Gordoniaceae</taxon>
        <taxon>Gordonia</taxon>
    </lineage>
</organism>
<sequence>MSPSAATPSSSATLDARLQAHLASHRLTRNDVIAQVDTSFGQPLLTVATGSVLAGFGNPGSDLDIYSVVPGAVAAALPLTAYVNAALIEVVLHGAEPITNRHRELVSGQWPPADIAPGAIASARLILDSLSRFALGLPLTGTQEWLSWQRKLAGDMPGRIAGWHAVEAVRKRVSARVFAPSKPIVAALRIGEALCAALERHAALHGEWYFKPKWLGEKLRRLDDHSALDAYRLAMCPPVIPSDVPAYLDKTGELLDHFLADVFCSGWRIKVTPAIGTQGHLFDETYLMSRWGLRTVAVPADGPACANPVWTYGIEDQWHDDVADLFIEDVLWMGVEKP</sequence>
<dbReference type="Proteomes" id="UP001059836">
    <property type="component" value="Chromosome"/>
</dbReference>
<name>A0ABX6IFM4_9ACTN</name>
<proteinExistence type="predicted"/>
<dbReference type="EMBL" id="CP045809">
    <property type="protein sequence ID" value="QHN34650.1"/>
    <property type="molecule type" value="Genomic_DNA"/>
</dbReference>
<keyword evidence="2" id="KW-1185">Reference proteome</keyword>
<gene>
    <name evidence="1" type="ORF">GII31_06810</name>
</gene>
<evidence type="ECO:0000313" key="1">
    <source>
        <dbReference type="EMBL" id="QHN34650.1"/>
    </source>
</evidence>
<reference evidence="1" key="1">
    <citation type="journal article" date="2021" name="Nat. Microbiol.">
        <title>Cocultivation of an ultrasmall environmental parasitic bacterium with lytic ability against bacteria associated with wastewater foams.</title>
        <authorList>
            <person name="Batinovic S."/>
            <person name="Rose J.J.A."/>
            <person name="Ratcliffe J."/>
            <person name="Seviour R.J."/>
            <person name="Petrovski S."/>
        </authorList>
    </citation>
    <scope>NUCLEOTIDE SEQUENCE</scope>
    <source>
        <strain evidence="1">CON9</strain>
    </source>
</reference>